<feature type="transmembrane region" description="Helical" evidence="1">
    <location>
        <begin position="273"/>
        <end position="293"/>
    </location>
</feature>
<evidence type="ECO:0000256" key="1">
    <source>
        <dbReference type="SAM" id="Phobius"/>
    </source>
</evidence>
<protein>
    <submittedName>
        <fullName evidence="2">Membralin</fullName>
    </submittedName>
</protein>
<feature type="transmembrane region" description="Helical" evidence="1">
    <location>
        <begin position="344"/>
        <end position="361"/>
    </location>
</feature>
<dbReference type="Pfam" id="PF09746">
    <property type="entry name" value="Membralin"/>
    <property type="match status" value="1"/>
</dbReference>
<dbReference type="EMBL" id="KK662829">
    <property type="protein sequence ID" value="KFQ09294.1"/>
    <property type="molecule type" value="Genomic_DNA"/>
</dbReference>
<organism evidence="2 3">
    <name type="scientific">Haliaeetus albicilla</name>
    <name type="common">White-tailed sea-eagle</name>
    <name type="synonym">Falco albicilla</name>
    <dbReference type="NCBI Taxonomy" id="8969"/>
    <lineage>
        <taxon>Eukaryota</taxon>
        <taxon>Metazoa</taxon>
        <taxon>Chordata</taxon>
        <taxon>Craniata</taxon>
        <taxon>Vertebrata</taxon>
        <taxon>Euteleostomi</taxon>
        <taxon>Archelosauria</taxon>
        <taxon>Archosauria</taxon>
        <taxon>Dinosauria</taxon>
        <taxon>Saurischia</taxon>
        <taxon>Theropoda</taxon>
        <taxon>Coelurosauria</taxon>
        <taxon>Aves</taxon>
        <taxon>Neognathae</taxon>
        <taxon>Neoaves</taxon>
        <taxon>Telluraves</taxon>
        <taxon>Accipitrimorphae</taxon>
        <taxon>Accipitriformes</taxon>
        <taxon>Accipitridae</taxon>
        <taxon>Accipitrinae</taxon>
        <taxon>Haliaeetus</taxon>
    </lineage>
</organism>
<accession>A0A091QIG4</accession>
<keyword evidence="1" id="KW-0472">Membrane</keyword>
<dbReference type="PANTHER" id="PTHR21650">
    <property type="entry name" value="MEMBRALIN/KINETOCHORE PROTEIN NUF2"/>
    <property type="match status" value="1"/>
</dbReference>
<gene>
    <name evidence="2" type="ORF">N329_02609</name>
</gene>
<evidence type="ECO:0000313" key="2">
    <source>
        <dbReference type="EMBL" id="KFQ09294.1"/>
    </source>
</evidence>
<feature type="transmembrane region" description="Helical" evidence="1">
    <location>
        <begin position="12"/>
        <end position="29"/>
    </location>
</feature>
<dbReference type="InterPro" id="IPR019144">
    <property type="entry name" value="Membralin"/>
</dbReference>
<dbReference type="AlphaFoldDB" id="A0A091QIG4"/>
<keyword evidence="1" id="KW-0812">Transmembrane</keyword>
<reference evidence="2 3" key="1">
    <citation type="submission" date="2014-04" db="EMBL/GenBank/DDBJ databases">
        <title>Genome evolution of avian class.</title>
        <authorList>
            <person name="Zhang G."/>
            <person name="Li C."/>
        </authorList>
    </citation>
    <scope>NUCLEOTIDE SEQUENCE [LARGE SCALE GENOMIC DNA]</scope>
    <source>
        <strain evidence="2">BGI_N329</strain>
    </source>
</reference>
<sequence length="513" mass="59501">LNQNPLINVRDRLFHALFFKMAVTYARLFPPSFRRVFEFFVLLKALFVLFILAYIHIAFSRSPINCLEHVRDKWPRDGILRVEIQRNSSRAPIFLQFCGVEKFPGMVVESAAEEEEEEEEEMTVDMFENSSIKFELDIEPKVFLKPSRVSSTEALTHNESQEFSFSEAATKVWPQEEYIVEYSLEYGFLRLSQSTRQRLSIPVMVVTLDPTRDQCFGDRFSRLLLDEFLGYDDILMSSVKALAENEENKGFLRNVVSGEHYRFVSMWMARTSYLAAFVIMVIFTLSVSMLLRYSHHQIFVFIVDLLQMLEMNMTIAFPAAPLLTVILALVGMEAIMSEFFNDTTTAFYIILIVWLADQYDAICCHTNTSKRHWLRFFYLYHFAFYAYHYRFNGQYSSLALVTSWLFIQHSMIYFFHHYELPAILQQIRIQEMLLQNQQVGQGTQTTLQDNLNNNTTAAPVDVGQMWCMKPWPMGTLRIATAASVGSDLNWVAETAAIVTEASFLSDLSTTLLE</sequence>
<feature type="transmembrane region" description="Helical" evidence="1">
    <location>
        <begin position="36"/>
        <end position="59"/>
    </location>
</feature>
<name>A0A091QIG4_HALAL</name>
<dbReference type="GO" id="GO:0034976">
    <property type="term" value="P:response to endoplasmic reticulum stress"/>
    <property type="evidence" value="ECO:0007669"/>
    <property type="project" value="TreeGrafter"/>
</dbReference>
<feature type="transmembrane region" description="Helical" evidence="1">
    <location>
        <begin position="395"/>
        <end position="415"/>
    </location>
</feature>
<dbReference type="PANTHER" id="PTHR21650:SF4">
    <property type="entry name" value="MEMBRALIN"/>
    <property type="match status" value="1"/>
</dbReference>
<feature type="non-terminal residue" evidence="2">
    <location>
        <position position="513"/>
    </location>
</feature>
<feature type="transmembrane region" description="Helical" evidence="1">
    <location>
        <begin position="373"/>
        <end position="389"/>
    </location>
</feature>
<keyword evidence="1" id="KW-1133">Transmembrane helix</keyword>
<dbReference type="Proteomes" id="UP000054379">
    <property type="component" value="Unassembled WGS sequence"/>
</dbReference>
<dbReference type="GO" id="GO:0005783">
    <property type="term" value="C:endoplasmic reticulum"/>
    <property type="evidence" value="ECO:0007669"/>
    <property type="project" value="TreeGrafter"/>
</dbReference>
<feature type="non-terminal residue" evidence="2">
    <location>
        <position position="1"/>
    </location>
</feature>
<feature type="transmembrane region" description="Helical" evidence="1">
    <location>
        <begin position="314"/>
        <end position="332"/>
    </location>
</feature>
<proteinExistence type="predicted"/>
<evidence type="ECO:0000313" key="3">
    <source>
        <dbReference type="Proteomes" id="UP000054379"/>
    </source>
</evidence>
<dbReference type="GO" id="GO:1904294">
    <property type="term" value="P:positive regulation of ERAD pathway"/>
    <property type="evidence" value="ECO:0007669"/>
    <property type="project" value="TreeGrafter"/>
</dbReference>